<dbReference type="EMBL" id="HBUE01125643">
    <property type="protein sequence ID" value="CAG6494618.1"/>
    <property type="molecule type" value="Transcribed_RNA"/>
</dbReference>
<organism evidence="2">
    <name type="scientific">Culex pipiens</name>
    <name type="common">House mosquito</name>
    <dbReference type="NCBI Taxonomy" id="7175"/>
    <lineage>
        <taxon>Eukaryota</taxon>
        <taxon>Metazoa</taxon>
        <taxon>Ecdysozoa</taxon>
        <taxon>Arthropoda</taxon>
        <taxon>Hexapoda</taxon>
        <taxon>Insecta</taxon>
        <taxon>Pterygota</taxon>
        <taxon>Neoptera</taxon>
        <taxon>Endopterygota</taxon>
        <taxon>Diptera</taxon>
        <taxon>Nematocera</taxon>
        <taxon>Culicoidea</taxon>
        <taxon>Culicidae</taxon>
        <taxon>Culicinae</taxon>
        <taxon>Culicini</taxon>
        <taxon>Culex</taxon>
        <taxon>Culex</taxon>
    </lineage>
</organism>
<dbReference type="AlphaFoldDB" id="A0A8D8CIU3"/>
<name>A0A8D8CIU3_CULPI</name>
<evidence type="ECO:0000313" key="2">
    <source>
        <dbReference type="EMBL" id="CAG6494618.1"/>
    </source>
</evidence>
<reference evidence="2" key="1">
    <citation type="submission" date="2021-05" db="EMBL/GenBank/DDBJ databases">
        <authorList>
            <person name="Alioto T."/>
            <person name="Alioto T."/>
            <person name="Gomez Garrido J."/>
        </authorList>
    </citation>
    <scope>NUCLEOTIDE SEQUENCE</scope>
</reference>
<protein>
    <submittedName>
        <fullName evidence="2">(northern house mosquito) hypothetical protein</fullName>
    </submittedName>
</protein>
<accession>A0A8D8CIU3</accession>
<proteinExistence type="predicted"/>
<sequence>MSRHQIPGRDRGAAVRGARLVRRPQAGHEEDSPGLARVPGRVGVPAPFVRGGRLSARVVHLHLRRRLELGHPALRPRWFAERPADRGRRHVPVRYGRELRRVHVGHYVQLSGEREV</sequence>
<feature type="region of interest" description="Disordered" evidence="1">
    <location>
        <begin position="1"/>
        <end position="40"/>
    </location>
</feature>
<evidence type="ECO:0000256" key="1">
    <source>
        <dbReference type="SAM" id="MobiDB-lite"/>
    </source>
</evidence>
<dbReference type="EMBL" id="HBUE01125647">
    <property type="protein sequence ID" value="CAG6494627.1"/>
    <property type="molecule type" value="Transcribed_RNA"/>
</dbReference>